<gene>
    <name evidence="2" type="ORF">AXE80_03700</name>
</gene>
<dbReference type="RefSeq" id="WP_068824566.1">
    <property type="nucleotide sequence ID" value="NZ_CP014224.1"/>
</dbReference>
<dbReference type="InterPro" id="IPR036388">
    <property type="entry name" value="WH-like_DNA-bd_sf"/>
</dbReference>
<dbReference type="PANTHER" id="PTHR33164:SF101">
    <property type="entry name" value="TRANSCRIPTIONAL REPRESSOR MPRA"/>
    <property type="match status" value="1"/>
</dbReference>
<dbReference type="EMBL" id="CP014224">
    <property type="protein sequence ID" value="ANW95438.1"/>
    <property type="molecule type" value="Genomic_DNA"/>
</dbReference>
<dbReference type="AlphaFoldDB" id="A0A1B1Y3W6"/>
<dbReference type="GO" id="GO:0006950">
    <property type="term" value="P:response to stress"/>
    <property type="evidence" value="ECO:0007669"/>
    <property type="project" value="TreeGrafter"/>
</dbReference>
<dbReference type="Pfam" id="PF01047">
    <property type="entry name" value="MarR"/>
    <property type="match status" value="1"/>
</dbReference>
<keyword evidence="3" id="KW-1185">Reference proteome</keyword>
<dbReference type="GO" id="GO:0003700">
    <property type="term" value="F:DNA-binding transcription factor activity"/>
    <property type="evidence" value="ECO:0007669"/>
    <property type="project" value="InterPro"/>
</dbReference>
<sequence length="141" mass="16434">MDNLHNKAVINLMLTGNYVVENINSFLKVYDLTVQQFNILRILRGQDGLPINLYELQDHMIHKMSNTTRLVEKLRKKELLERKVCESNRRKIEILITDKGLGLLAGIDQSLIDFEKNLVHQLSREEIVKLLELLNKVKIKS</sequence>
<dbReference type="Proteomes" id="UP000092967">
    <property type="component" value="Chromosome"/>
</dbReference>
<organism evidence="2 3">
    <name type="scientific">Wenyingzhuangia fucanilytica</name>
    <dbReference type="NCBI Taxonomy" id="1790137"/>
    <lineage>
        <taxon>Bacteria</taxon>
        <taxon>Pseudomonadati</taxon>
        <taxon>Bacteroidota</taxon>
        <taxon>Flavobacteriia</taxon>
        <taxon>Flavobacteriales</taxon>
        <taxon>Flavobacteriaceae</taxon>
        <taxon>Wenyingzhuangia</taxon>
    </lineage>
</organism>
<dbReference type="SUPFAM" id="SSF46785">
    <property type="entry name" value="Winged helix' DNA-binding domain"/>
    <property type="match status" value="1"/>
</dbReference>
<evidence type="ECO:0000313" key="3">
    <source>
        <dbReference type="Proteomes" id="UP000092967"/>
    </source>
</evidence>
<dbReference type="InterPro" id="IPR000835">
    <property type="entry name" value="HTH_MarR-typ"/>
</dbReference>
<dbReference type="InterPro" id="IPR036390">
    <property type="entry name" value="WH_DNA-bd_sf"/>
</dbReference>
<dbReference type="STRING" id="1790137.AXE80_03700"/>
<name>A0A1B1Y3W6_9FLAO</name>
<dbReference type="PANTHER" id="PTHR33164">
    <property type="entry name" value="TRANSCRIPTIONAL REGULATOR, MARR FAMILY"/>
    <property type="match status" value="1"/>
</dbReference>
<accession>A0A1B1Y3W6</accession>
<dbReference type="Gene3D" id="1.10.10.10">
    <property type="entry name" value="Winged helix-like DNA-binding domain superfamily/Winged helix DNA-binding domain"/>
    <property type="match status" value="1"/>
</dbReference>
<evidence type="ECO:0000259" key="1">
    <source>
        <dbReference type="PROSITE" id="PS50995"/>
    </source>
</evidence>
<dbReference type="KEGG" id="wfu:AXE80_03700"/>
<evidence type="ECO:0000313" key="2">
    <source>
        <dbReference type="EMBL" id="ANW95438.1"/>
    </source>
</evidence>
<dbReference type="SMART" id="SM00347">
    <property type="entry name" value="HTH_MARR"/>
    <property type="match status" value="1"/>
</dbReference>
<dbReference type="InterPro" id="IPR039422">
    <property type="entry name" value="MarR/SlyA-like"/>
</dbReference>
<protein>
    <submittedName>
        <fullName evidence="2">MarR family transcriptional regulator</fullName>
    </submittedName>
</protein>
<proteinExistence type="predicted"/>
<reference evidence="2 3" key="1">
    <citation type="submission" date="2016-02" db="EMBL/GenBank/DDBJ databases">
        <authorList>
            <person name="Wen L."/>
            <person name="He K."/>
            <person name="Yang H."/>
        </authorList>
    </citation>
    <scope>NUCLEOTIDE SEQUENCE [LARGE SCALE GENOMIC DNA]</scope>
    <source>
        <strain evidence="2 3">CZ1127</strain>
    </source>
</reference>
<dbReference type="OrthoDB" id="763883at2"/>
<dbReference type="PROSITE" id="PS50995">
    <property type="entry name" value="HTH_MARR_2"/>
    <property type="match status" value="1"/>
</dbReference>
<dbReference type="PRINTS" id="PR00598">
    <property type="entry name" value="HTHMARR"/>
</dbReference>
<feature type="domain" description="HTH marR-type" evidence="1">
    <location>
        <begin position="1"/>
        <end position="139"/>
    </location>
</feature>